<feature type="transmembrane region" description="Helical" evidence="1">
    <location>
        <begin position="136"/>
        <end position="156"/>
    </location>
</feature>
<feature type="transmembrane region" description="Helical" evidence="1">
    <location>
        <begin position="228"/>
        <end position="247"/>
    </location>
</feature>
<keyword evidence="1" id="KW-1133">Transmembrane helix</keyword>
<keyword evidence="1" id="KW-0812">Transmembrane</keyword>
<evidence type="ECO:0000313" key="3">
    <source>
        <dbReference type="Proteomes" id="UP000255334"/>
    </source>
</evidence>
<evidence type="ECO:0000313" key="2">
    <source>
        <dbReference type="EMBL" id="RDS80042.1"/>
    </source>
</evidence>
<dbReference type="OrthoDB" id="116843at2"/>
<feature type="transmembrane region" description="Helical" evidence="1">
    <location>
        <begin position="42"/>
        <end position="62"/>
    </location>
</feature>
<gene>
    <name evidence="2" type="ORF">DWU99_19955</name>
</gene>
<feature type="transmembrane region" description="Helical" evidence="1">
    <location>
        <begin position="97"/>
        <end position="116"/>
    </location>
</feature>
<sequence>MRLMGVGYMVFAAACMALGVLSLGSGDFAFVWQPVPPDVPGRAIFAYLSGGILCVTGVGMLVRRFAAPASFVFTLYALVWLLVLHVPHLVLGPLHEINWGSCAEIATLVAGGWILYARVATPGDALYVAPLASAKAVRIAQLIFAVSVPLIGLEHLVYAKDTAGYVPAWLPDRMGWAIITGIGHIAAGLAIAIAVLPRLAATLEAWMMGAFTVLVWIPVAVGAPTQRFGWTAFLISTALTAAAWIVAESYRDVPWFSFNRSKNLAAHLAPR</sequence>
<feature type="transmembrane region" description="Helical" evidence="1">
    <location>
        <begin position="69"/>
        <end position="91"/>
    </location>
</feature>
<comment type="caution">
    <text evidence="2">The sequence shown here is derived from an EMBL/GenBank/DDBJ whole genome shotgun (WGS) entry which is preliminary data.</text>
</comment>
<organism evidence="2 3">
    <name type="scientific">Dyella psychrodurans</name>
    <dbReference type="NCBI Taxonomy" id="1927960"/>
    <lineage>
        <taxon>Bacteria</taxon>
        <taxon>Pseudomonadati</taxon>
        <taxon>Pseudomonadota</taxon>
        <taxon>Gammaproteobacteria</taxon>
        <taxon>Lysobacterales</taxon>
        <taxon>Rhodanobacteraceae</taxon>
        <taxon>Dyella</taxon>
    </lineage>
</organism>
<accession>A0A370WV83</accession>
<dbReference type="PROSITE" id="PS51257">
    <property type="entry name" value="PROKAR_LIPOPROTEIN"/>
    <property type="match status" value="1"/>
</dbReference>
<dbReference type="RefSeq" id="WP_115479859.1">
    <property type="nucleotide sequence ID" value="NZ_QRBF01000011.1"/>
</dbReference>
<dbReference type="Proteomes" id="UP000255334">
    <property type="component" value="Unassembled WGS sequence"/>
</dbReference>
<dbReference type="EMBL" id="QRBF01000011">
    <property type="protein sequence ID" value="RDS80042.1"/>
    <property type="molecule type" value="Genomic_DNA"/>
</dbReference>
<evidence type="ECO:0000256" key="1">
    <source>
        <dbReference type="SAM" id="Phobius"/>
    </source>
</evidence>
<proteinExistence type="predicted"/>
<protein>
    <submittedName>
        <fullName evidence="2">DoxX family protein</fullName>
    </submittedName>
</protein>
<keyword evidence="3" id="KW-1185">Reference proteome</keyword>
<reference evidence="2 3" key="1">
    <citation type="submission" date="2018-07" db="EMBL/GenBank/DDBJ databases">
        <title>Dyella monticola sp. nov. and Dyella psychrodurans sp. nov. isolated from monsoon evergreen broad-leaved forest soil of Dinghu Mountain, China.</title>
        <authorList>
            <person name="Gao Z."/>
            <person name="Qiu L."/>
        </authorList>
    </citation>
    <scope>NUCLEOTIDE SEQUENCE [LARGE SCALE GENOMIC DNA]</scope>
    <source>
        <strain evidence="2 3">4MSK11</strain>
    </source>
</reference>
<name>A0A370WV83_9GAMM</name>
<feature type="transmembrane region" description="Helical" evidence="1">
    <location>
        <begin position="203"/>
        <end position="222"/>
    </location>
</feature>
<feature type="transmembrane region" description="Helical" evidence="1">
    <location>
        <begin position="176"/>
        <end position="196"/>
    </location>
</feature>
<keyword evidence="1" id="KW-0472">Membrane</keyword>
<dbReference type="AlphaFoldDB" id="A0A370WV83"/>